<accession>A0A674I0F0</accession>
<evidence type="ECO:0000256" key="1">
    <source>
        <dbReference type="ARBA" id="ARBA00006270"/>
    </source>
</evidence>
<reference evidence="4" key="2">
    <citation type="submission" date="2025-09" db="UniProtKB">
        <authorList>
            <consortium name="Ensembl"/>
        </authorList>
    </citation>
    <scope>IDENTIFICATION</scope>
</reference>
<dbReference type="SMART" id="SM00175">
    <property type="entry name" value="RAB"/>
    <property type="match status" value="1"/>
</dbReference>
<dbReference type="InParanoid" id="A0A674I0F0"/>
<proteinExistence type="inferred from homology"/>
<dbReference type="Proteomes" id="UP000472274">
    <property type="component" value="Unplaced"/>
</dbReference>
<dbReference type="Ensembl" id="ENSTMTT00000002123.1">
    <property type="protein sequence ID" value="ENSTMTP00000002055.1"/>
    <property type="gene ID" value="ENSTMTG00000001611.1"/>
</dbReference>
<dbReference type="SUPFAM" id="SSF52540">
    <property type="entry name" value="P-loop containing nucleoside triphosphate hydrolases"/>
    <property type="match status" value="1"/>
</dbReference>
<keyword evidence="3" id="KW-0342">GTP-binding</keyword>
<dbReference type="GeneTree" id="ENSGT00940000161833"/>
<dbReference type="AlphaFoldDB" id="A0A674I0F0"/>
<organism evidence="4 5">
    <name type="scientific">Terrapene triunguis</name>
    <name type="common">Three-toed box turtle</name>
    <dbReference type="NCBI Taxonomy" id="2587831"/>
    <lineage>
        <taxon>Eukaryota</taxon>
        <taxon>Metazoa</taxon>
        <taxon>Chordata</taxon>
        <taxon>Craniata</taxon>
        <taxon>Vertebrata</taxon>
        <taxon>Euteleostomi</taxon>
        <taxon>Archelosauria</taxon>
        <taxon>Testudinata</taxon>
        <taxon>Testudines</taxon>
        <taxon>Cryptodira</taxon>
        <taxon>Durocryptodira</taxon>
        <taxon>Testudinoidea</taxon>
        <taxon>Emydidae</taxon>
        <taxon>Terrapene</taxon>
    </lineage>
</organism>
<dbReference type="InterPro" id="IPR027417">
    <property type="entry name" value="P-loop_NTPase"/>
</dbReference>
<evidence type="ECO:0000256" key="2">
    <source>
        <dbReference type="ARBA" id="ARBA00022741"/>
    </source>
</evidence>
<dbReference type="GO" id="GO:0005525">
    <property type="term" value="F:GTP binding"/>
    <property type="evidence" value="ECO:0007669"/>
    <property type="project" value="UniProtKB-KW"/>
</dbReference>
<sequence>MATVPPPGLMFKLILLGDFGVGKTTLFHRIRAGRFLPGPHAPNEHLAICKKTVQLSHPQAPGSAQISLWDTAGEERFLSLSSCYYRDTDAVLLLYSAQSQLSFDSLPHWVYVARQYCPDGRGDWATPAMRGQGGPSSQYPPLHCSRLCSLPDSGFPLTCHGGRFPAPIRASYSPTWGELCEYSWLRSHGWAALTLGGPGSCLPSRPAPWWSHPMDPPHASHCSPQYCTSTPAPQGEGSSS</sequence>
<evidence type="ECO:0000256" key="3">
    <source>
        <dbReference type="ARBA" id="ARBA00023134"/>
    </source>
</evidence>
<reference evidence="4" key="1">
    <citation type="submission" date="2025-08" db="UniProtKB">
        <authorList>
            <consortium name="Ensembl"/>
        </authorList>
    </citation>
    <scope>IDENTIFICATION</scope>
</reference>
<evidence type="ECO:0000313" key="5">
    <source>
        <dbReference type="Proteomes" id="UP000472274"/>
    </source>
</evidence>
<keyword evidence="2" id="KW-0547">Nucleotide-binding</keyword>
<evidence type="ECO:0000313" key="4">
    <source>
        <dbReference type="Ensembl" id="ENSTMTP00000002055.1"/>
    </source>
</evidence>
<dbReference type="PROSITE" id="PS51419">
    <property type="entry name" value="RAB"/>
    <property type="match status" value="1"/>
</dbReference>
<dbReference type="Gene3D" id="3.40.50.300">
    <property type="entry name" value="P-loop containing nucleotide triphosphate hydrolases"/>
    <property type="match status" value="1"/>
</dbReference>
<keyword evidence="5" id="KW-1185">Reference proteome</keyword>
<comment type="similarity">
    <text evidence="1">Belongs to the small GTPase superfamily. Rab family.</text>
</comment>
<dbReference type="PRINTS" id="PR00449">
    <property type="entry name" value="RASTRNSFRMNG"/>
</dbReference>
<dbReference type="PANTHER" id="PTHR47978">
    <property type="match status" value="1"/>
</dbReference>
<name>A0A674I0F0_9SAUR</name>
<dbReference type="Pfam" id="PF08477">
    <property type="entry name" value="Roc"/>
    <property type="match status" value="1"/>
</dbReference>
<protein>
    <submittedName>
        <fullName evidence="4">Uncharacterized protein</fullName>
    </submittedName>
</protein>